<reference evidence="2" key="1">
    <citation type="journal article" date="2023" name="G3 (Bethesda)">
        <title>A reference genome for the long-term kleptoplast-retaining sea slug Elysia crispata morphotype clarki.</title>
        <authorList>
            <person name="Eastman K.E."/>
            <person name="Pendleton A.L."/>
            <person name="Shaikh M.A."/>
            <person name="Suttiyut T."/>
            <person name="Ogas R."/>
            <person name="Tomko P."/>
            <person name="Gavelis G."/>
            <person name="Widhalm J.R."/>
            <person name="Wisecaver J.H."/>
        </authorList>
    </citation>
    <scope>NUCLEOTIDE SEQUENCE</scope>
    <source>
        <strain evidence="2">ECLA1</strain>
    </source>
</reference>
<name>A0AAE1DZ43_9GAST</name>
<gene>
    <name evidence="2" type="ORF">RRG08_031881</name>
</gene>
<evidence type="ECO:0000256" key="1">
    <source>
        <dbReference type="SAM" id="MobiDB-lite"/>
    </source>
</evidence>
<comment type="caution">
    <text evidence="2">The sequence shown here is derived from an EMBL/GenBank/DDBJ whole genome shotgun (WGS) entry which is preliminary data.</text>
</comment>
<organism evidence="2 3">
    <name type="scientific">Elysia crispata</name>
    <name type="common">lettuce slug</name>
    <dbReference type="NCBI Taxonomy" id="231223"/>
    <lineage>
        <taxon>Eukaryota</taxon>
        <taxon>Metazoa</taxon>
        <taxon>Spiralia</taxon>
        <taxon>Lophotrochozoa</taxon>
        <taxon>Mollusca</taxon>
        <taxon>Gastropoda</taxon>
        <taxon>Heterobranchia</taxon>
        <taxon>Euthyneura</taxon>
        <taxon>Panpulmonata</taxon>
        <taxon>Sacoglossa</taxon>
        <taxon>Placobranchoidea</taxon>
        <taxon>Plakobranchidae</taxon>
        <taxon>Elysia</taxon>
    </lineage>
</organism>
<accession>A0AAE1DZ43</accession>
<sequence>MKITQLLSIFDINGARRRSAQISAARSRSAFFAREAWLKETFWPEKCLRLARCGISGDFRFGSSIVNRGDQEVERSSSVGQSKHGDRREPGGNLARPEDPPPIEATRPNIIITALDDPDPVRFSTGSPATSASRQSMVLALINSCGAGKLGFCSLLPFTQRSIHVWHQQRWTEAHISLTFYTLFQRQSRHSLGQNLPGCYHATFTQPGDLDISGSLAFTVKVTSTSESALIIGLTNIEKE</sequence>
<protein>
    <submittedName>
        <fullName evidence="2">Uncharacterized protein</fullName>
    </submittedName>
</protein>
<dbReference type="EMBL" id="JAWDGP010001847">
    <property type="protein sequence ID" value="KAK3787650.1"/>
    <property type="molecule type" value="Genomic_DNA"/>
</dbReference>
<dbReference type="Proteomes" id="UP001283361">
    <property type="component" value="Unassembled WGS sequence"/>
</dbReference>
<evidence type="ECO:0000313" key="2">
    <source>
        <dbReference type="EMBL" id="KAK3787650.1"/>
    </source>
</evidence>
<dbReference type="AlphaFoldDB" id="A0AAE1DZ43"/>
<proteinExistence type="predicted"/>
<evidence type="ECO:0000313" key="3">
    <source>
        <dbReference type="Proteomes" id="UP001283361"/>
    </source>
</evidence>
<keyword evidence="3" id="KW-1185">Reference proteome</keyword>
<feature type="region of interest" description="Disordered" evidence="1">
    <location>
        <begin position="72"/>
        <end position="105"/>
    </location>
</feature>